<gene>
    <name evidence="25" type="ORF">K7J14_07580</name>
</gene>
<evidence type="ECO:0000256" key="10">
    <source>
        <dbReference type="ARBA" id="ARBA00022679"/>
    </source>
</evidence>
<evidence type="ECO:0000256" key="12">
    <source>
        <dbReference type="ARBA" id="ARBA00022695"/>
    </source>
</evidence>
<dbReference type="PANTHER" id="PTHR46382:SF1">
    <property type="entry name" value="PHOSPHATIDATE CYTIDYLYLTRANSFERASE"/>
    <property type="match status" value="1"/>
</dbReference>
<evidence type="ECO:0000313" key="25">
    <source>
        <dbReference type="EMBL" id="MCD1654566.1"/>
    </source>
</evidence>
<evidence type="ECO:0000256" key="24">
    <source>
        <dbReference type="SAM" id="Phobius"/>
    </source>
</evidence>
<proteinExistence type="inferred from homology"/>
<feature type="transmembrane region" description="Helical" evidence="24">
    <location>
        <begin position="148"/>
        <end position="166"/>
    </location>
</feature>
<evidence type="ECO:0000256" key="6">
    <source>
        <dbReference type="ARBA" id="ARBA00012487"/>
    </source>
</evidence>
<evidence type="ECO:0000256" key="4">
    <source>
        <dbReference type="ARBA" id="ARBA00005189"/>
    </source>
</evidence>
<organism evidence="25 26">
    <name type="scientific">Teretinema zuelzerae</name>
    <dbReference type="NCBI Taxonomy" id="156"/>
    <lineage>
        <taxon>Bacteria</taxon>
        <taxon>Pseudomonadati</taxon>
        <taxon>Spirochaetota</taxon>
        <taxon>Spirochaetia</taxon>
        <taxon>Spirochaetales</taxon>
        <taxon>Treponemataceae</taxon>
        <taxon>Teretinema</taxon>
    </lineage>
</organism>
<keyword evidence="12 25" id="KW-0548">Nucleotidyltransferase</keyword>
<accession>A0AAE3JIU0</accession>
<keyword evidence="14" id="KW-0443">Lipid metabolism</keyword>
<evidence type="ECO:0000256" key="9">
    <source>
        <dbReference type="ARBA" id="ARBA00022516"/>
    </source>
</evidence>
<evidence type="ECO:0000313" key="26">
    <source>
        <dbReference type="Proteomes" id="UP001198163"/>
    </source>
</evidence>
<dbReference type="EMBL" id="JAINWA010000003">
    <property type="protein sequence ID" value="MCD1654566.1"/>
    <property type="molecule type" value="Genomic_DNA"/>
</dbReference>
<dbReference type="GO" id="GO:0005886">
    <property type="term" value="C:plasma membrane"/>
    <property type="evidence" value="ECO:0007669"/>
    <property type="project" value="UniProtKB-SubCell"/>
</dbReference>
<evidence type="ECO:0000256" key="7">
    <source>
        <dbReference type="ARBA" id="ARBA00019373"/>
    </source>
</evidence>
<dbReference type="GO" id="GO:0016024">
    <property type="term" value="P:CDP-diacylglycerol biosynthetic process"/>
    <property type="evidence" value="ECO:0007669"/>
    <property type="project" value="TreeGrafter"/>
</dbReference>
<evidence type="ECO:0000256" key="11">
    <source>
        <dbReference type="ARBA" id="ARBA00022692"/>
    </source>
</evidence>
<dbReference type="GO" id="GO:0004605">
    <property type="term" value="F:phosphatidate cytidylyltransferase activity"/>
    <property type="evidence" value="ECO:0007669"/>
    <property type="project" value="UniProtKB-EC"/>
</dbReference>
<dbReference type="AlphaFoldDB" id="A0AAE3JIU0"/>
<keyword evidence="15 24" id="KW-0472">Membrane</keyword>
<evidence type="ECO:0000256" key="21">
    <source>
        <dbReference type="ARBA" id="ARBA00032396"/>
    </source>
</evidence>
<keyword evidence="10" id="KW-0808">Transferase</keyword>
<keyword evidence="9" id="KW-0444">Lipid biosynthesis</keyword>
<dbReference type="PANTHER" id="PTHR46382">
    <property type="entry name" value="PHOSPHATIDATE CYTIDYLYLTRANSFERASE"/>
    <property type="match status" value="1"/>
</dbReference>
<dbReference type="Pfam" id="PF01148">
    <property type="entry name" value="CTP_transf_1"/>
    <property type="match status" value="1"/>
</dbReference>
<evidence type="ECO:0000256" key="8">
    <source>
        <dbReference type="ARBA" id="ARBA00022475"/>
    </source>
</evidence>
<keyword evidence="8" id="KW-1003">Cell membrane</keyword>
<comment type="pathway">
    <text evidence="4">Lipid metabolism.</text>
</comment>
<dbReference type="EC" id="2.7.7.41" evidence="6"/>
<evidence type="ECO:0000256" key="14">
    <source>
        <dbReference type="ARBA" id="ARBA00023098"/>
    </source>
</evidence>
<keyword evidence="17" id="KW-1208">Phospholipid metabolism</keyword>
<evidence type="ECO:0000256" key="2">
    <source>
        <dbReference type="ARBA" id="ARBA00004651"/>
    </source>
</evidence>
<comment type="similarity">
    <text evidence="5">Belongs to the CDS family.</text>
</comment>
<evidence type="ECO:0000256" key="17">
    <source>
        <dbReference type="ARBA" id="ARBA00023264"/>
    </source>
</evidence>
<dbReference type="RefSeq" id="WP_230754945.1">
    <property type="nucleotide sequence ID" value="NZ_JAINWA010000003.1"/>
</dbReference>
<keyword evidence="16" id="KW-0594">Phospholipid biosynthesis</keyword>
<keyword evidence="11 24" id="KW-0812">Transmembrane</keyword>
<sequence>MKKLIERLLLFFLGLPLLVASVVFLPHYGYLAFHLEILFFSVLAVLEMHNLLAKKLKVLPLGLLLPISLIIPLASFAYSVLGYPFRIITYSIAIGVFILFAIEFVISFRGIDEKALERIGSSFFTMIYPGYLVMYLSIITVWEDAGALLAVFFMMVFGCDSLAWFFGMLFGKGNRGMIPASPNKSLAGFFGGVAGSIFAAFLGRFFFPAVFDIHPAGLIALGVLTSSAAIIGDILESIFKRAAGIKDSGNVIPGRGGVLDSIDSVLLAAPVFYILCDYLLGFGI</sequence>
<name>A0AAE3JIU0_9SPIR</name>
<reference evidence="25" key="1">
    <citation type="submission" date="2021-08" db="EMBL/GenBank/DDBJ databases">
        <title>Comparative analyses of Brucepasteria parasyntrophica and Teretinema zuelzerae.</title>
        <authorList>
            <person name="Song Y."/>
            <person name="Brune A."/>
        </authorList>
    </citation>
    <scope>NUCLEOTIDE SEQUENCE</scope>
    <source>
        <strain evidence="25">DSM 1903</strain>
    </source>
</reference>
<evidence type="ECO:0000256" key="5">
    <source>
        <dbReference type="ARBA" id="ARBA00010185"/>
    </source>
</evidence>
<keyword evidence="13 24" id="KW-1133">Transmembrane helix</keyword>
<evidence type="ECO:0000256" key="3">
    <source>
        <dbReference type="ARBA" id="ARBA00005119"/>
    </source>
</evidence>
<dbReference type="Proteomes" id="UP001198163">
    <property type="component" value="Unassembled WGS sequence"/>
</dbReference>
<evidence type="ECO:0000256" key="18">
    <source>
        <dbReference type="ARBA" id="ARBA00029893"/>
    </source>
</evidence>
<evidence type="ECO:0000256" key="1">
    <source>
        <dbReference type="ARBA" id="ARBA00001698"/>
    </source>
</evidence>
<feature type="transmembrane region" description="Helical" evidence="24">
    <location>
        <begin position="87"/>
        <end position="111"/>
    </location>
</feature>
<keyword evidence="26" id="KW-1185">Reference proteome</keyword>
<feature type="transmembrane region" description="Helical" evidence="24">
    <location>
        <begin position="213"/>
        <end position="235"/>
    </location>
</feature>
<feature type="transmembrane region" description="Helical" evidence="24">
    <location>
        <begin position="30"/>
        <end position="46"/>
    </location>
</feature>
<protein>
    <recommendedName>
        <fullName evidence="7">Phosphatidate cytidylyltransferase</fullName>
        <ecNumber evidence="6">2.7.7.41</ecNumber>
    </recommendedName>
    <alternativeName>
        <fullName evidence="20">CDP-DAG synthase</fullName>
    </alternativeName>
    <alternativeName>
        <fullName evidence="22">CDP-DG synthase</fullName>
    </alternativeName>
    <alternativeName>
        <fullName evidence="18">CDP-diacylglycerol synthase</fullName>
    </alternativeName>
    <alternativeName>
        <fullName evidence="21">CDP-diglyceride pyrophosphorylase</fullName>
    </alternativeName>
    <alternativeName>
        <fullName evidence="23">CDP-diglyceride synthase</fullName>
    </alternativeName>
    <alternativeName>
        <fullName evidence="19">CTP:phosphatidate cytidylyltransferase</fullName>
    </alternativeName>
</protein>
<feature type="transmembrane region" description="Helical" evidence="24">
    <location>
        <begin position="186"/>
        <end position="207"/>
    </location>
</feature>
<comment type="pathway">
    <text evidence="3">Phospholipid metabolism; CDP-diacylglycerol biosynthesis; CDP-diacylglycerol from sn-glycerol 3-phosphate: step 3/3.</text>
</comment>
<evidence type="ECO:0000256" key="20">
    <source>
        <dbReference type="ARBA" id="ARBA00032253"/>
    </source>
</evidence>
<evidence type="ECO:0000256" key="13">
    <source>
        <dbReference type="ARBA" id="ARBA00022989"/>
    </source>
</evidence>
<evidence type="ECO:0000256" key="16">
    <source>
        <dbReference type="ARBA" id="ARBA00023209"/>
    </source>
</evidence>
<evidence type="ECO:0000256" key="15">
    <source>
        <dbReference type="ARBA" id="ARBA00023136"/>
    </source>
</evidence>
<comment type="subcellular location">
    <subcellularLocation>
        <location evidence="2">Cell membrane</location>
        <topology evidence="2">Multi-pass membrane protein</topology>
    </subcellularLocation>
</comment>
<evidence type="ECO:0000256" key="19">
    <source>
        <dbReference type="ARBA" id="ARBA00031825"/>
    </source>
</evidence>
<comment type="catalytic activity">
    <reaction evidence="1">
        <text>a 1,2-diacyl-sn-glycero-3-phosphate + CTP + H(+) = a CDP-1,2-diacyl-sn-glycerol + diphosphate</text>
        <dbReference type="Rhea" id="RHEA:16229"/>
        <dbReference type="ChEBI" id="CHEBI:15378"/>
        <dbReference type="ChEBI" id="CHEBI:33019"/>
        <dbReference type="ChEBI" id="CHEBI:37563"/>
        <dbReference type="ChEBI" id="CHEBI:58332"/>
        <dbReference type="ChEBI" id="CHEBI:58608"/>
        <dbReference type="EC" id="2.7.7.41"/>
    </reaction>
</comment>
<comment type="caution">
    <text evidence="25">The sequence shown here is derived from an EMBL/GenBank/DDBJ whole genome shotgun (WGS) entry which is preliminary data.</text>
</comment>
<evidence type="ECO:0000256" key="22">
    <source>
        <dbReference type="ARBA" id="ARBA00032743"/>
    </source>
</evidence>
<feature type="transmembrane region" description="Helical" evidence="24">
    <location>
        <begin position="123"/>
        <end position="142"/>
    </location>
</feature>
<feature type="transmembrane region" description="Helical" evidence="24">
    <location>
        <begin position="58"/>
        <end position="81"/>
    </location>
</feature>
<evidence type="ECO:0000256" key="23">
    <source>
        <dbReference type="ARBA" id="ARBA00033406"/>
    </source>
</evidence>